<keyword evidence="1" id="KW-0732">Signal</keyword>
<comment type="caution">
    <text evidence="2">The sequence shown here is derived from an EMBL/GenBank/DDBJ whole genome shotgun (WGS) entry which is preliminary data.</text>
</comment>
<dbReference type="OrthoDB" id="2865963at2"/>
<reference evidence="2 3" key="1">
    <citation type="submission" date="2018-08" db="EMBL/GenBank/DDBJ databases">
        <title>Bacillus jemisoniae sp. nov., Bacillus chryseoplanitiae sp. nov., Bacillus resnikiae sp. nov., and Bacillus frankliniae sp. nov., isolated from Viking spacecraft and associated surfaces.</title>
        <authorList>
            <person name="Seuylemezian A."/>
            <person name="Vaishampayan P."/>
        </authorList>
    </citation>
    <scope>NUCLEOTIDE SEQUENCE [LARGE SCALE GENOMIC DNA]</scope>
    <source>
        <strain evidence="2 3">JJ-247</strain>
    </source>
</reference>
<gene>
    <name evidence="2" type="ORF">D1970_17935</name>
</gene>
<dbReference type="RefSeq" id="WP_119114233.1">
    <property type="nucleotide sequence ID" value="NZ_CBCSEO010000030.1"/>
</dbReference>
<keyword evidence="3" id="KW-1185">Reference proteome</keyword>
<protein>
    <recommendedName>
        <fullName evidence="4">Adhesin domain-containing protein</fullName>
    </recommendedName>
</protein>
<dbReference type="PANTHER" id="PTHR34094">
    <property type="match status" value="1"/>
</dbReference>
<evidence type="ECO:0000256" key="1">
    <source>
        <dbReference type="SAM" id="SignalP"/>
    </source>
</evidence>
<feature type="chain" id="PRO_5038817045" description="Adhesin domain-containing protein" evidence="1">
    <location>
        <begin position="21"/>
        <end position="235"/>
    </location>
</feature>
<proteinExistence type="predicted"/>
<dbReference type="PANTHER" id="PTHR34094:SF1">
    <property type="entry name" value="PROTEIN FAM185A"/>
    <property type="match status" value="1"/>
</dbReference>
<dbReference type="EMBL" id="QWVT01000032">
    <property type="protein sequence ID" value="RID82783.1"/>
    <property type="molecule type" value="Genomic_DNA"/>
</dbReference>
<evidence type="ECO:0000313" key="2">
    <source>
        <dbReference type="EMBL" id="RID82783.1"/>
    </source>
</evidence>
<dbReference type="AlphaFoldDB" id="A0A398B506"/>
<organism evidence="2 3">
    <name type="scientific">Mesobacillus zeae</name>
    <dbReference type="NCBI Taxonomy" id="1917180"/>
    <lineage>
        <taxon>Bacteria</taxon>
        <taxon>Bacillati</taxon>
        <taxon>Bacillota</taxon>
        <taxon>Bacilli</taxon>
        <taxon>Bacillales</taxon>
        <taxon>Bacillaceae</taxon>
        <taxon>Mesobacillus</taxon>
    </lineage>
</organism>
<feature type="signal peptide" evidence="1">
    <location>
        <begin position="1"/>
        <end position="20"/>
    </location>
</feature>
<accession>A0A398B506</accession>
<dbReference type="Proteomes" id="UP000265816">
    <property type="component" value="Unassembled WGS sequence"/>
</dbReference>
<sequence length="235" mass="25021">MNIMKRIKGAMIVVSLMLIAACGAKEESTAKDLELPSVGLKKLVIDHRNGEIQISGSSDSDKIEVVALAKGKGVSMDKLELNLKAQKDTAYLDARFRGQFLAMGSGAVDLEIKVPKQLKLDIKSHRDGNIQVSELSSSAKIDNINGDIQVSNLTGSLEIDNRDGDITAHDIDSDVVINNINGHIAVDQVGGSVEIQVGDGSLDINHVAKDASITQSGNGEIKIGEVKGKILNNKK</sequence>
<evidence type="ECO:0008006" key="4">
    <source>
        <dbReference type="Google" id="ProtNLM"/>
    </source>
</evidence>
<name>A0A398B506_9BACI</name>
<evidence type="ECO:0000313" key="3">
    <source>
        <dbReference type="Proteomes" id="UP000265816"/>
    </source>
</evidence>
<dbReference type="PROSITE" id="PS51257">
    <property type="entry name" value="PROKAR_LIPOPROTEIN"/>
    <property type="match status" value="1"/>
</dbReference>